<feature type="non-terminal residue" evidence="1">
    <location>
        <position position="1"/>
    </location>
</feature>
<keyword evidence="2" id="KW-1185">Reference proteome</keyword>
<feature type="non-terminal residue" evidence="1">
    <location>
        <position position="122"/>
    </location>
</feature>
<reference evidence="1" key="1">
    <citation type="submission" date="2023-10" db="EMBL/GenBank/DDBJ databases">
        <title>Genome assembly of Pristionchus species.</title>
        <authorList>
            <person name="Yoshida K."/>
            <person name="Sommer R.J."/>
        </authorList>
    </citation>
    <scope>NUCLEOTIDE SEQUENCE</scope>
    <source>
        <strain evidence="1">RS0144</strain>
    </source>
</reference>
<evidence type="ECO:0000313" key="2">
    <source>
        <dbReference type="Proteomes" id="UP001432027"/>
    </source>
</evidence>
<sequence length="122" mass="12132">APLSLPSDAPVVFPVPVTVPAPVAEICPAAVTVCIADADCSPGDSCVHQFSNSDVFGCCHVGVAPLPLPSDAPVVFPVPVTVPAPVAEICPAAVTVCIADADCSPGDSCVHQFSNSDAFGCC</sequence>
<accession>A0AAV5TVR9</accession>
<protein>
    <submittedName>
        <fullName evidence="1">Uncharacterized protein</fullName>
    </submittedName>
</protein>
<proteinExistence type="predicted"/>
<gene>
    <name evidence="1" type="ORF">PENTCL1PPCAC_20477</name>
</gene>
<comment type="caution">
    <text evidence="1">The sequence shown here is derived from an EMBL/GenBank/DDBJ whole genome shotgun (WGS) entry which is preliminary data.</text>
</comment>
<organism evidence="1 2">
    <name type="scientific">Pristionchus entomophagus</name>
    <dbReference type="NCBI Taxonomy" id="358040"/>
    <lineage>
        <taxon>Eukaryota</taxon>
        <taxon>Metazoa</taxon>
        <taxon>Ecdysozoa</taxon>
        <taxon>Nematoda</taxon>
        <taxon>Chromadorea</taxon>
        <taxon>Rhabditida</taxon>
        <taxon>Rhabditina</taxon>
        <taxon>Diplogasteromorpha</taxon>
        <taxon>Diplogasteroidea</taxon>
        <taxon>Neodiplogasteridae</taxon>
        <taxon>Pristionchus</taxon>
    </lineage>
</organism>
<name>A0AAV5TVR9_9BILA</name>
<dbReference type="EMBL" id="BTSX01000005">
    <property type="protein sequence ID" value="GMS98302.1"/>
    <property type="molecule type" value="Genomic_DNA"/>
</dbReference>
<dbReference type="Proteomes" id="UP001432027">
    <property type="component" value="Unassembled WGS sequence"/>
</dbReference>
<evidence type="ECO:0000313" key="1">
    <source>
        <dbReference type="EMBL" id="GMS98302.1"/>
    </source>
</evidence>
<dbReference type="AlphaFoldDB" id="A0AAV5TVR9"/>